<dbReference type="EMBL" id="DRTU01000352">
    <property type="protein sequence ID" value="HHI01515.1"/>
    <property type="molecule type" value="Genomic_DNA"/>
</dbReference>
<reference evidence="1" key="1">
    <citation type="journal article" date="2020" name="mSystems">
        <title>Genome- and Community-Level Interaction Insights into Carbon Utilization and Element Cycling Functions of Hydrothermarchaeota in Hydrothermal Sediment.</title>
        <authorList>
            <person name="Zhou Z."/>
            <person name="Liu Y."/>
            <person name="Xu W."/>
            <person name="Pan J."/>
            <person name="Luo Z.H."/>
            <person name="Li M."/>
        </authorList>
    </citation>
    <scope>NUCLEOTIDE SEQUENCE [LARGE SCALE GENOMIC DNA]</scope>
    <source>
        <strain evidence="1">HyVt-93</strain>
    </source>
</reference>
<dbReference type="Gene3D" id="3.10.450.620">
    <property type="entry name" value="JHP933, nucleotidyltransferase-like core domain"/>
    <property type="match status" value="1"/>
</dbReference>
<evidence type="ECO:0008006" key="2">
    <source>
        <dbReference type="Google" id="ProtNLM"/>
    </source>
</evidence>
<dbReference type="Proteomes" id="UP000886217">
    <property type="component" value="Unassembled WGS sequence"/>
</dbReference>
<dbReference type="InterPro" id="IPR014942">
    <property type="entry name" value="AbiEii"/>
</dbReference>
<dbReference type="AlphaFoldDB" id="A0A7C5JY25"/>
<evidence type="ECO:0000313" key="1">
    <source>
        <dbReference type="EMBL" id="HHI01515.1"/>
    </source>
</evidence>
<name>A0A7C5JY25_THELI</name>
<protein>
    <recommendedName>
        <fullName evidence="2">Nucleotidyl transferase AbiEii/AbiGii toxin family protein</fullName>
    </recommendedName>
</protein>
<organism evidence="1">
    <name type="scientific">Thermococcus litoralis</name>
    <dbReference type="NCBI Taxonomy" id="2265"/>
    <lineage>
        <taxon>Archaea</taxon>
        <taxon>Methanobacteriati</taxon>
        <taxon>Methanobacteriota</taxon>
        <taxon>Thermococci</taxon>
        <taxon>Thermococcales</taxon>
        <taxon>Thermococcaceae</taxon>
        <taxon>Thermococcus</taxon>
    </lineage>
</organism>
<proteinExistence type="predicted"/>
<dbReference type="Pfam" id="PF08843">
    <property type="entry name" value="AbiEii"/>
    <property type="match status" value="1"/>
</dbReference>
<comment type="caution">
    <text evidence="1">The sequence shown here is derived from an EMBL/GenBank/DDBJ whole genome shotgun (WGS) entry which is preliminary data.</text>
</comment>
<sequence>MDERMLKYTAAKTGLGLNYVDKEEKISLLLSQLWEIFGEKAILKGGTALNRVYLARIGVARFSEDIDIDYFNGNVETSAREIVEGMKKIKGFNVKGPRVLHRTFRFDCYYINTFGNRDRVKVEFYLSRPPYIEAKVELVKSPFIDSYPTMFRVYSLEDLLAKKIVALYNRMEGKDVYDVFHVLNMEFEMDKFLKALELTLKFYHIEEDFWEELISRLSQARKNTCQIGNSTNHFIPKTLRPNWEELIESLRFRVEGFFNEGTFNKNIG</sequence>
<gene>
    <name evidence="1" type="ORF">ENL40_08705</name>
</gene>
<accession>A0A7C5JY25</accession>